<dbReference type="EMBL" id="CP119944">
    <property type="protein sequence ID" value="WFC99114.1"/>
    <property type="molecule type" value="Genomic_DNA"/>
</dbReference>
<feature type="compositionally biased region" description="Polar residues" evidence="1">
    <location>
        <begin position="114"/>
        <end position="133"/>
    </location>
</feature>
<evidence type="ECO:0000313" key="2">
    <source>
        <dbReference type="EMBL" id="WFC99114.1"/>
    </source>
</evidence>
<evidence type="ECO:0000256" key="1">
    <source>
        <dbReference type="SAM" id="MobiDB-lite"/>
    </source>
</evidence>
<feature type="compositionally biased region" description="Low complexity" evidence="1">
    <location>
        <begin position="1"/>
        <end position="19"/>
    </location>
</feature>
<accession>A0AAJ5YYZ4</accession>
<feature type="region of interest" description="Disordered" evidence="1">
    <location>
        <begin position="1"/>
        <end position="40"/>
    </location>
</feature>
<dbReference type="Proteomes" id="UP001219567">
    <property type="component" value="Chromosome 2"/>
</dbReference>
<dbReference type="AlphaFoldDB" id="A0AAJ5YYZ4"/>
<name>A0AAJ5YYZ4_9BASI</name>
<proteinExistence type="predicted"/>
<reference evidence="2 3" key="1">
    <citation type="submission" date="2023-03" db="EMBL/GenBank/DDBJ databases">
        <title>Mating type loci evolution in Malassezia.</title>
        <authorList>
            <person name="Coelho M.A."/>
        </authorList>
    </citation>
    <scope>NUCLEOTIDE SEQUENCE [LARGE SCALE GENOMIC DNA]</scope>
    <source>
        <strain evidence="2 3">CBS 9725</strain>
    </source>
</reference>
<evidence type="ECO:0000313" key="3">
    <source>
        <dbReference type="Proteomes" id="UP001219567"/>
    </source>
</evidence>
<gene>
    <name evidence="2" type="ORF">MYAM1_001852</name>
</gene>
<protein>
    <submittedName>
        <fullName evidence="2">Uncharacterized protein</fullName>
    </submittedName>
</protein>
<sequence>MVSKELPALPSLPSLPSASGTRRSFSGPSAPVLPPIDLPPTIPFSTSQKFSASVPNVSTTRSTRAELPAAVPYFGKTFQLAPRAGAHVEKHKEKPFENGDLASNNERQVRMSYPTSHPTPMMSSQAPLSSPSQYRRRVSEQPAKTIPESPASVPRSLMANTSLADITTSYSATDLLPIDDRSAVGQFMAQENASQLDTGNSKVDNACDAPDSETLVDPPISPEMASGLVLPCLIIEVGMLAIDTVLRSLSLATPCYMDTDRSVLDILS</sequence>
<organism evidence="2 3">
    <name type="scientific">Malassezia yamatoensis</name>
    <dbReference type="NCBI Taxonomy" id="253288"/>
    <lineage>
        <taxon>Eukaryota</taxon>
        <taxon>Fungi</taxon>
        <taxon>Dikarya</taxon>
        <taxon>Basidiomycota</taxon>
        <taxon>Ustilaginomycotina</taxon>
        <taxon>Malasseziomycetes</taxon>
        <taxon>Malasseziales</taxon>
        <taxon>Malasseziaceae</taxon>
        <taxon>Malassezia</taxon>
    </lineage>
</organism>
<feature type="region of interest" description="Disordered" evidence="1">
    <location>
        <begin position="114"/>
        <end position="154"/>
    </location>
</feature>
<keyword evidence="3" id="KW-1185">Reference proteome</keyword>
<feature type="compositionally biased region" description="Pro residues" evidence="1">
    <location>
        <begin position="31"/>
        <end position="40"/>
    </location>
</feature>